<name>A0A5B7HLQ0_PORTR</name>
<organism evidence="2 3">
    <name type="scientific">Portunus trituberculatus</name>
    <name type="common">Swimming crab</name>
    <name type="synonym">Neptunus trituberculatus</name>
    <dbReference type="NCBI Taxonomy" id="210409"/>
    <lineage>
        <taxon>Eukaryota</taxon>
        <taxon>Metazoa</taxon>
        <taxon>Ecdysozoa</taxon>
        <taxon>Arthropoda</taxon>
        <taxon>Crustacea</taxon>
        <taxon>Multicrustacea</taxon>
        <taxon>Malacostraca</taxon>
        <taxon>Eumalacostraca</taxon>
        <taxon>Eucarida</taxon>
        <taxon>Decapoda</taxon>
        <taxon>Pleocyemata</taxon>
        <taxon>Brachyura</taxon>
        <taxon>Eubrachyura</taxon>
        <taxon>Portunoidea</taxon>
        <taxon>Portunidae</taxon>
        <taxon>Portuninae</taxon>
        <taxon>Portunus</taxon>
    </lineage>
</organism>
<feature type="compositionally biased region" description="Basic and acidic residues" evidence="1">
    <location>
        <begin position="58"/>
        <end position="73"/>
    </location>
</feature>
<proteinExistence type="predicted"/>
<evidence type="ECO:0000313" key="2">
    <source>
        <dbReference type="EMBL" id="MPC69504.1"/>
    </source>
</evidence>
<dbReference type="AlphaFoldDB" id="A0A5B7HLQ0"/>
<gene>
    <name evidence="2" type="ORF">E2C01_063730</name>
</gene>
<keyword evidence="3" id="KW-1185">Reference proteome</keyword>
<feature type="region of interest" description="Disordered" evidence="1">
    <location>
        <begin position="40"/>
        <end position="129"/>
    </location>
</feature>
<sequence length="129" mass="13986">MRSWLLFFSQNLAHSLSGKTEISPRPFLFLFSSAGGEWPSRGLTLKGKRASPSAGSGHCDKQGGKSRGQRRDLASASPCPPANETRGGNEPAQMRPQYPPRPVPRGSHPGVRLHGHASSGMELHFKDQE</sequence>
<reference evidence="2 3" key="1">
    <citation type="submission" date="2019-05" db="EMBL/GenBank/DDBJ databases">
        <title>Another draft genome of Portunus trituberculatus and its Hox gene families provides insights of decapod evolution.</title>
        <authorList>
            <person name="Jeong J.-H."/>
            <person name="Song I."/>
            <person name="Kim S."/>
            <person name="Choi T."/>
            <person name="Kim D."/>
            <person name="Ryu S."/>
            <person name="Kim W."/>
        </authorList>
    </citation>
    <scope>NUCLEOTIDE SEQUENCE [LARGE SCALE GENOMIC DNA]</scope>
    <source>
        <tissue evidence="2">Muscle</tissue>
    </source>
</reference>
<dbReference type="Proteomes" id="UP000324222">
    <property type="component" value="Unassembled WGS sequence"/>
</dbReference>
<comment type="caution">
    <text evidence="2">The sequence shown here is derived from an EMBL/GenBank/DDBJ whole genome shotgun (WGS) entry which is preliminary data.</text>
</comment>
<accession>A0A5B7HLQ0</accession>
<evidence type="ECO:0000256" key="1">
    <source>
        <dbReference type="SAM" id="MobiDB-lite"/>
    </source>
</evidence>
<protein>
    <submittedName>
        <fullName evidence="2">Uncharacterized protein</fullName>
    </submittedName>
</protein>
<evidence type="ECO:0000313" key="3">
    <source>
        <dbReference type="Proteomes" id="UP000324222"/>
    </source>
</evidence>
<dbReference type="EMBL" id="VSRR010029542">
    <property type="protein sequence ID" value="MPC69504.1"/>
    <property type="molecule type" value="Genomic_DNA"/>
</dbReference>